<name>A0A426Y489_ENSVE</name>
<evidence type="ECO:0000313" key="2">
    <source>
        <dbReference type="Proteomes" id="UP000287651"/>
    </source>
</evidence>
<comment type="caution">
    <text evidence="1">The sequence shown here is derived from an EMBL/GenBank/DDBJ whole genome shotgun (WGS) entry which is preliminary data.</text>
</comment>
<gene>
    <name evidence="1" type="ORF">B296_00048414</name>
</gene>
<dbReference type="Proteomes" id="UP000287651">
    <property type="component" value="Unassembled WGS sequence"/>
</dbReference>
<accession>A0A426Y489</accession>
<evidence type="ECO:0000313" key="1">
    <source>
        <dbReference type="EMBL" id="RRT46597.1"/>
    </source>
</evidence>
<dbReference type="EMBL" id="AMZH03015086">
    <property type="protein sequence ID" value="RRT46597.1"/>
    <property type="molecule type" value="Genomic_DNA"/>
</dbReference>
<proteinExistence type="predicted"/>
<organism evidence="1 2">
    <name type="scientific">Ensete ventricosum</name>
    <name type="common">Abyssinian banana</name>
    <name type="synonym">Musa ensete</name>
    <dbReference type="NCBI Taxonomy" id="4639"/>
    <lineage>
        <taxon>Eukaryota</taxon>
        <taxon>Viridiplantae</taxon>
        <taxon>Streptophyta</taxon>
        <taxon>Embryophyta</taxon>
        <taxon>Tracheophyta</taxon>
        <taxon>Spermatophyta</taxon>
        <taxon>Magnoliopsida</taxon>
        <taxon>Liliopsida</taxon>
        <taxon>Zingiberales</taxon>
        <taxon>Musaceae</taxon>
        <taxon>Ensete</taxon>
    </lineage>
</organism>
<protein>
    <submittedName>
        <fullName evidence="1">Uncharacterized protein</fullName>
    </submittedName>
</protein>
<reference evidence="1 2" key="1">
    <citation type="journal article" date="2014" name="Agronomy (Basel)">
        <title>A Draft Genome Sequence for Ensete ventricosum, the Drought-Tolerant Tree Against Hunger.</title>
        <authorList>
            <person name="Harrison J."/>
            <person name="Moore K.A."/>
            <person name="Paszkiewicz K."/>
            <person name="Jones T."/>
            <person name="Grant M."/>
            <person name="Ambacheew D."/>
            <person name="Muzemil S."/>
            <person name="Studholme D.J."/>
        </authorList>
    </citation>
    <scope>NUCLEOTIDE SEQUENCE [LARGE SCALE GENOMIC DNA]</scope>
</reference>
<dbReference type="AlphaFoldDB" id="A0A426Y489"/>
<sequence length="114" mass="13046">MVGNGRIFDRYRVASVNFARYISVTVDLDHYILCNGWYHPVQGDPRTSKPSDRYVPPIQGGLDDAVGAHPEFARTSSKVSGRSLGTRQEIIEEDRETRCRECRRLLDYRSEVVN</sequence>